<sequence length="539" mass="60617">MNGHTQNPRGQHSAGDRDSYERLHNDTFTQTQTAAGIKTSSPTKRAFAPCLDHDTSAPKRARLPSQVDKDDAIFIPPTDLLETPLHHPRPNRLPSPLAHPLDPLDAFVSQWLQTVGSSERQRNCRSASSRSPLRDEEQTKLVEEKATAYDKVKDTPKRPRSAPPDLSRKDADGYTIPQIPESWAHSTDRSRKGPGSVYTGDSSLPSGPRIRVDDADYRDVLEHNNIHFRDDWEPLPDHVETLVARMRKKRDSPGPTEDEVLRDRDRQTLVRGTGEPRVAAYYTRTMFPVAGAADVLQASARMPMNRRVVPFAADGPRGTDALGLRAPRYCTPTPDLLYGYNSANAFPDEDHRTHLFYTDHEVRATNEPDTLVYPFLVVEFKGVDGNMLVADNQCLGGTATCISLAETLNRQLRAFSRDAQVIHAVESSAFSIAMNGADARLYVSWTHGDRVYYTQTVQVFHMGRPDHYLDFRRMVRNIIDWGRNDRLRAVRQSLDAILEETRKRYASESKAWQRSPDSAGSPSGRVTGRVTGKDQRQET</sequence>
<dbReference type="AlphaFoldDB" id="A0A0C2IPY7"/>
<dbReference type="HOGENOM" id="CLU_034575_0_0_1"/>
<feature type="compositionally biased region" description="Polar residues" evidence="1">
    <location>
        <begin position="510"/>
        <end position="521"/>
    </location>
</feature>
<proteinExistence type="predicted"/>
<comment type="caution">
    <text evidence="3">The sequence shown here is derived from an EMBL/GenBank/DDBJ whole genome shotgun (WGS) entry which is preliminary data.</text>
</comment>
<organism evidence="3 4">
    <name type="scientific">Sporothrix brasiliensis 5110</name>
    <dbReference type="NCBI Taxonomy" id="1398154"/>
    <lineage>
        <taxon>Eukaryota</taxon>
        <taxon>Fungi</taxon>
        <taxon>Dikarya</taxon>
        <taxon>Ascomycota</taxon>
        <taxon>Pezizomycotina</taxon>
        <taxon>Sordariomycetes</taxon>
        <taxon>Sordariomycetidae</taxon>
        <taxon>Ophiostomatales</taxon>
        <taxon>Ophiostomataceae</taxon>
        <taxon>Sporothrix</taxon>
    </lineage>
</organism>
<dbReference type="RefSeq" id="XP_040615127.1">
    <property type="nucleotide sequence ID" value="XM_040763200.1"/>
</dbReference>
<dbReference type="InterPro" id="IPR057684">
    <property type="entry name" value="DUF7924"/>
</dbReference>
<name>A0A0C2IPY7_9PEZI</name>
<accession>A0A0C2IPY7</accession>
<feature type="compositionally biased region" description="Polar residues" evidence="1">
    <location>
        <begin position="1"/>
        <end position="10"/>
    </location>
</feature>
<evidence type="ECO:0000259" key="2">
    <source>
        <dbReference type="Pfam" id="PF25545"/>
    </source>
</evidence>
<dbReference type="PANTHER" id="PTHR42470:SF1">
    <property type="entry name" value="VAST DOMAIN-CONTAINING PROTEIN"/>
    <property type="match status" value="1"/>
</dbReference>
<dbReference type="PANTHER" id="PTHR42470">
    <property type="entry name" value="VAST DOMAIN-CONTAINING PROTEIN"/>
    <property type="match status" value="1"/>
</dbReference>
<feature type="domain" description="DUF7924" evidence="2">
    <location>
        <begin position="330"/>
        <end position="493"/>
    </location>
</feature>
<reference evidence="3 4" key="1">
    <citation type="journal article" date="2014" name="BMC Genomics">
        <title>Comparative genomics of the major fungal agents of human and animal Sporotrichosis: Sporothrix schenckii and Sporothrix brasiliensis.</title>
        <authorList>
            <person name="Teixeira M.M."/>
            <person name="de Almeida L.G."/>
            <person name="Kubitschek-Barreira P."/>
            <person name="Alves F.L."/>
            <person name="Kioshima E.S."/>
            <person name="Abadio A.K."/>
            <person name="Fernandes L."/>
            <person name="Derengowski L.S."/>
            <person name="Ferreira K.S."/>
            <person name="Souza R.C."/>
            <person name="Ruiz J.C."/>
            <person name="de Andrade N.C."/>
            <person name="Paes H.C."/>
            <person name="Nicola A.M."/>
            <person name="Albuquerque P."/>
            <person name="Gerber A.L."/>
            <person name="Martins V.P."/>
            <person name="Peconick L.D."/>
            <person name="Neto A.V."/>
            <person name="Chaucanez C.B."/>
            <person name="Silva P.A."/>
            <person name="Cunha O.L."/>
            <person name="de Oliveira F.F."/>
            <person name="dos Santos T.C."/>
            <person name="Barros A.L."/>
            <person name="Soares M.A."/>
            <person name="de Oliveira L.M."/>
            <person name="Marini M.M."/>
            <person name="Villalobos-Duno H."/>
            <person name="Cunha M.M."/>
            <person name="de Hoog S."/>
            <person name="da Silveira J.F."/>
            <person name="Henrissat B."/>
            <person name="Nino-Vega G.A."/>
            <person name="Cisalpino P.S."/>
            <person name="Mora-Montes H.M."/>
            <person name="Almeida S.R."/>
            <person name="Stajich J.E."/>
            <person name="Lopes-Bezerra L.M."/>
            <person name="Vasconcelos A.T."/>
            <person name="Felipe M.S."/>
        </authorList>
    </citation>
    <scope>NUCLEOTIDE SEQUENCE [LARGE SCALE GENOMIC DNA]</scope>
    <source>
        <strain evidence="3 4">5110</strain>
    </source>
</reference>
<feature type="compositionally biased region" description="Basic and acidic residues" evidence="1">
    <location>
        <begin position="14"/>
        <end position="25"/>
    </location>
</feature>
<dbReference type="GeneID" id="63678121"/>
<protein>
    <recommendedName>
        <fullName evidence="2">DUF7924 domain-containing protein</fullName>
    </recommendedName>
</protein>
<evidence type="ECO:0000256" key="1">
    <source>
        <dbReference type="SAM" id="MobiDB-lite"/>
    </source>
</evidence>
<dbReference type="OrthoDB" id="5233438at2759"/>
<feature type="compositionally biased region" description="Polar residues" evidence="1">
    <location>
        <begin position="26"/>
        <end position="43"/>
    </location>
</feature>
<evidence type="ECO:0000313" key="4">
    <source>
        <dbReference type="Proteomes" id="UP000031575"/>
    </source>
</evidence>
<feature type="compositionally biased region" description="Polar residues" evidence="1">
    <location>
        <begin position="115"/>
        <end position="131"/>
    </location>
</feature>
<evidence type="ECO:0000313" key="3">
    <source>
        <dbReference type="EMBL" id="KIH87117.1"/>
    </source>
</evidence>
<feature type="compositionally biased region" description="Basic and acidic residues" evidence="1">
    <location>
        <begin position="132"/>
        <end position="157"/>
    </location>
</feature>
<keyword evidence="4" id="KW-1185">Reference proteome</keyword>
<dbReference type="EMBL" id="AWTV01000010">
    <property type="protein sequence ID" value="KIH87117.1"/>
    <property type="molecule type" value="Genomic_DNA"/>
</dbReference>
<dbReference type="VEuPathDB" id="FungiDB:SPBR_04923"/>
<feature type="region of interest" description="Disordered" evidence="1">
    <location>
        <begin position="1"/>
        <end position="65"/>
    </location>
</feature>
<feature type="region of interest" description="Disordered" evidence="1">
    <location>
        <begin position="115"/>
        <end position="211"/>
    </location>
</feature>
<gene>
    <name evidence="3" type="ORF">SPBR_04923</name>
</gene>
<feature type="region of interest" description="Disordered" evidence="1">
    <location>
        <begin position="505"/>
        <end position="539"/>
    </location>
</feature>
<dbReference type="Pfam" id="PF25545">
    <property type="entry name" value="DUF7924"/>
    <property type="match status" value="1"/>
</dbReference>
<dbReference type="Proteomes" id="UP000031575">
    <property type="component" value="Unassembled WGS sequence"/>
</dbReference>